<dbReference type="AlphaFoldDB" id="A0A8X7B9N3"/>
<comment type="caution">
    <text evidence="1">The sequence shown here is derived from an EMBL/GenBank/DDBJ whole genome shotgun (WGS) entry which is preliminary data.</text>
</comment>
<accession>A0A8X7B9N3</accession>
<name>A0A8X7B9N3_TRICX</name>
<proteinExistence type="predicted"/>
<reference evidence="1" key="1">
    <citation type="submission" date="2020-08" db="EMBL/GenBank/DDBJ databases">
        <title>Multicomponent nature underlies the extraordinary mechanical properties of spider dragline silk.</title>
        <authorList>
            <person name="Kono N."/>
            <person name="Nakamura H."/>
            <person name="Mori M."/>
            <person name="Yoshida Y."/>
            <person name="Ohtoshi R."/>
            <person name="Malay A.D."/>
            <person name="Moran D.A.P."/>
            <person name="Tomita M."/>
            <person name="Numata K."/>
            <person name="Arakawa K."/>
        </authorList>
    </citation>
    <scope>NUCLEOTIDE SEQUENCE</scope>
</reference>
<evidence type="ECO:0000313" key="1">
    <source>
        <dbReference type="EMBL" id="GFY24375.1"/>
    </source>
</evidence>
<dbReference type="Proteomes" id="UP000887159">
    <property type="component" value="Unassembled WGS sequence"/>
</dbReference>
<evidence type="ECO:0000313" key="2">
    <source>
        <dbReference type="Proteomes" id="UP000887159"/>
    </source>
</evidence>
<organism evidence="1 2">
    <name type="scientific">Trichonephila clavipes</name>
    <name type="common">Golden silk orbweaver</name>
    <name type="synonym">Nephila clavipes</name>
    <dbReference type="NCBI Taxonomy" id="2585209"/>
    <lineage>
        <taxon>Eukaryota</taxon>
        <taxon>Metazoa</taxon>
        <taxon>Ecdysozoa</taxon>
        <taxon>Arthropoda</taxon>
        <taxon>Chelicerata</taxon>
        <taxon>Arachnida</taxon>
        <taxon>Araneae</taxon>
        <taxon>Araneomorphae</taxon>
        <taxon>Entelegynae</taxon>
        <taxon>Araneoidea</taxon>
        <taxon>Nephilidae</taxon>
        <taxon>Trichonephila</taxon>
    </lineage>
</organism>
<sequence length="67" mass="7262">MYRGCGNPVVKVLDHGRPVMSSNLVPLKTRRVGEPMHVKSVESSNVLRWCGAVVWRSGASSGVLLVT</sequence>
<protein>
    <submittedName>
        <fullName evidence="1">Uncharacterized protein</fullName>
    </submittedName>
</protein>
<dbReference type="EMBL" id="BMAU01021369">
    <property type="protein sequence ID" value="GFY24375.1"/>
    <property type="molecule type" value="Genomic_DNA"/>
</dbReference>
<keyword evidence="2" id="KW-1185">Reference proteome</keyword>
<gene>
    <name evidence="1" type="ORF">TNCV_1014241</name>
</gene>